<feature type="region of interest" description="Disordered" evidence="1">
    <location>
        <begin position="51"/>
        <end position="119"/>
    </location>
</feature>
<gene>
    <name evidence="2" type="ORF">NP493_948g00095</name>
</gene>
<reference evidence="2" key="1">
    <citation type="journal article" date="2023" name="Mol. Biol. Evol.">
        <title>Third-Generation Sequencing Reveals the Adaptive Role of the Epigenome in Three Deep-Sea Polychaetes.</title>
        <authorList>
            <person name="Perez M."/>
            <person name="Aroh O."/>
            <person name="Sun Y."/>
            <person name="Lan Y."/>
            <person name="Juniper S.K."/>
            <person name="Young C.R."/>
            <person name="Angers B."/>
            <person name="Qian P.Y."/>
        </authorList>
    </citation>
    <scope>NUCLEOTIDE SEQUENCE</scope>
    <source>
        <strain evidence="2">R07B-5</strain>
    </source>
</reference>
<name>A0AAD9KJS1_RIDPI</name>
<dbReference type="AlphaFoldDB" id="A0AAD9KJS1"/>
<evidence type="ECO:0000313" key="2">
    <source>
        <dbReference type="EMBL" id="KAK2172602.1"/>
    </source>
</evidence>
<dbReference type="Proteomes" id="UP001209878">
    <property type="component" value="Unassembled WGS sequence"/>
</dbReference>
<evidence type="ECO:0000256" key="1">
    <source>
        <dbReference type="SAM" id="MobiDB-lite"/>
    </source>
</evidence>
<sequence>MNVIGCIIKEVSLKNQHRDWKSYKVTAPSHHAEQITSGDNWPDGIRVRPFHPSRRNQPFQLKRPSCDNNCSEEQRHGHKQYGQRKRRNKTYPQRQSQPWARRDRRSHYDQQDYHRRRGEYDLQDDYEQWDDYDQQEYYGQRQYDNRSYGNRRW</sequence>
<organism evidence="2 3">
    <name type="scientific">Ridgeia piscesae</name>
    <name type="common">Tubeworm</name>
    <dbReference type="NCBI Taxonomy" id="27915"/>
    <lineage>
        <taxon>Eukaryota</taxon>
        <taxon>Metazoa</taxon>
        <taxon>Spiralia</taxon>
        <taxon>Lophotrochozoa</taxon>
        <taxon>Annelida</taxon>
        <taxon>Polychaeta</taxon>
        <taxon>Sedentaria</taxon>
        <taxon>Canalipalpata</taxon>
        <taxon>Sabellida</taxon>
        <taxon>Siboglinidae</taxon>
        <taxon>Ridgeia</taxon>
    </lineage>
</organism>
<keyword evidence="3" id="KW-1185">Reference proteome</keyword>
<accession>A0AAD9KJS1</accession>
<evidence type="ECO:0000313" key="3">
    <source>
        <dbReference type="Proteomes" id="UP001209878"/>
    </source>
</evidence>
<protein>
    <submittedName>
        <fullName evidence="2">Uncharacterized protein</fullName>
    </submittedName>
</protein>
<dbReference type="EMBL" id="JAODUO010000947">
    <property type="protein sequence ID" value="KAK2172602.1"/>
    <property type="molecule type" value="Genomic_DNA"/>
</dbReference>
<comment type="caution">
    <text evidence="2">The sequence shown here is derived from an EMBL/GenBank/DDBJ whole genome shotgun (WGS) entry which is preliminary data.</text>
</comment>
<feature type="compositionally biased region" description="Basic residues" evidence="1">
    <location>
        <begin position="76"/>
        <end position="89"/>
    </location>
</feature>
<proteinExistence type="predicted"/>